<dbReference type="EMBL" id="CP027669">
    <property type="protein sequence ID" value="AVO40688.1"/>
    <property type="molecule type" value="Genomic_DNA"/>
</dbReference>
<keyword evidence="1" id="KW-0175">Coiled coil</keyword>
<dbReference type="InterPro" id="IPR041490">
    <property type="entry name" value="KstR2_TetR_C"/>
</dbReference>
<evidence type="ECO:0000256" key="2">
    <source>
        <dbReference type="ARBA" id="ARBA00023125"/>
    </source>
</evidence>
<proteinExistence type="predicted"/>
<dbReference type="PANTHER" id="PTHR30055:SF183">
    <property type="entry name" value="NUCLEOID OCCLUSION FACTOR SLMA"/>
    <property type="match status" value="1"/>
</dbReference>
<dbReference type="Proteomes" id="UP000239326">
    <property type="component" value="Chromosome"/>
</dbReference>
<evidence type="ECO:0000256" key="3">
    <source>
        <dbReference type="PROSITE-ProRule" id="PRU00335"/>
    </source>
</evidence>
<feature type="domain" description="HTH tetR-type" evidence="5">
    <location>
        <begin position="45"/>
        <end position="105"/>
    </location>
</feature>
<evidence type="ECO:0000256" key="1">
    <source>
        <dbReference type="ARBA" id="ARBA00023054"/>
    </source>
</evidence>
<feature type="region of interest" description="Disordered" evidence="4">
    <location>
        <begin position="1"/>
        <end position="48"/>
    </location>
</feature>
<dbReference type="OrthoDB" id="9798857at2"/>
<dbReference type="Pfam" id="PF00440">
    <property type="entry name" value="TetR_N"/>
    <property type="match status" value="1"/>
</dbReference>
<dbReference type="PANTHER" id="PTHR30055">
    <property type="entry name" value="HTH-TYPE TRANSCRIPTIONAL REGULATOR RUTR"/>
    <property type="match status" value="1"/>
</dbReference>
<dbReference type="InterPro" id="IPR001647">
    <property type="entry name" value="HTH_TetR"/>
</dbReference>
<dbReference type="Pfam" id="PF17932">
    <property type="entry name" value="TetR_C_24"/>
    <property type="match status" value="1"/>
</dbReference>
<sequence>MPNTFAPAERALRPVSAPPEPAPAAVHTPARRGRPPKDPADSDEGNRRRQLIDGAARLFRTKGFAAASTRDIAAAAGMRSGSPFYHFESKSALLFVVMEEGMVQATASQAQALAALPPEATPRDRLHTLVRHHFEVLLGPKADFIPVMLYEWRSLTPEQRTSIARVKDRYEAEWVPILQTLHQIGDLRADPVAARLFIFGALNWSVQWFSARGALSLDELTSQALRLFVGDS</sequence>
<keyword evidence="2 3" id="KW-0238">DNA-binding</keyword>
<dbReference type="InterPro" id="IPR009057">
    <property type="entry name" value="Homeodomain-like_sf"/>
</dbReference>
<evidence type="ECO:0000313" key="6">
    <source>
        <dbReference type="EMBL" id="AVO40688.1"/>
    </source>
</evidence>
<dbReference type="KEGG" id="simp:C6571_04765"/>
<dbReference type="PRINTS" id="PR00455">
    <property type="entry name" value="HTHTETR"/>
</dbReference>
<dbReference type="SUPFAM" id="SSF46689">
    <property type="entry name" value="Homeodomain-like"/>
    <property type="match status" value="1"/>
</dbReference>
<dbReference type="AlphaFoldDB" id="A0A2S0MXS7"/>
<name>A0A2S0MXS7_9BURK</name>
<feature type="compositionally biased region" description="Basic and acidic residues" evidence="4">
    <location>
        <begin position="35"/>
        <end position="48"/>
    </location>
</feature>
<dbReference type="GO" id="GO:0000976">
    <property type="term" value="F:transcription cis-regulatory region binding"/>
    <property type="evidence" value="ECO:0007669"/>
    <property type="project" value="TreeGrafter"/>
</dbReference>
<gene>
    <name evidence="6" type="ORF">C6571_04765</name>
</gene>
<dbReference type="SUPFAM" id="SSF48498">
    <property type="entry name" value="Tetracyclin repressor-like, C-terminal domain"/>
    <property type="match status" value="1"/>
</dbReference>
<organism evidence="6 7">
    <name type="scientific">Simplicispira suum</name>
    <dbReference type="NCBI Taxonomy" id="2109915"/>
    <lineage>
        <taxon>Bacteria</taxon>
        <taxon>Pseudomonadati</taxon>
        <taxon>Pseudomonadota</taxon>
        <taxon>Betaproteobacteria</taxon>
        <taxon>Burkholderiales</taxon>
        <taxon>Comamonadaceae</taxon>
        <taxon>Simplicispira</taxon>
    </lineage>
</organism>
<reference evidence="6 7" key="1">
    <citation type="submission" date="2018-03" db="EMBL/GenBank/DDBJ databases">
        <title>Genome sequencing of Simplicispira sp.</title>
        <authorList>
            <person name="Kim S.-J."/>
            <person name="Heo J."/>
            <person name="Kwon S.-W."/>
        </authorList>
    </citation>
    <scope>NUCLEOTIDE SEQUENCE [LARGE SCALE GENOMIC DNA]</scope>
    <source>
        <strain evidence="6 7">SC1-8</strain>
    </source>
</reference>
<dbReference type="InterPro" id="IPR036271">
    <property type="entry name" value="Tet_transcr_reg_TetR-rel_C_sf"/>
</dbReference>
<evidence type="ECO:0000259" key="5">
    <source>
        <dbReference type="PROSITE" id="PS50977"/>
    </source>
</evidence>
<evidence type="ECO:0000313" key="7">
    <source>
        <dbReference type="Proteomes" id="UP000239326"/>
    </source>
</evidence>
<keyword evidence="7" id="KW-1185">Reference proteome</keyword>
<dbReference type="GO" id="GO:0003700">
    <property type="term" value="F:DNA-binding transcription factor activity"/>
    <property type="evidence" value="ECO:0007669"/>
    <property type="project" value="TreeGrafter"/>
</dbReference>
<dbReference type="InterPro" id="IPR050109">
    <property type="entry name" value="HTH-type_TetR-like_transc_reg"/>
</dbReference>
<accession>A0A2S0MXS7</accession>
<dbReference type="RefSeq" id="WP_106445679.1">
    <property type="nucleotide sequence ID" value="NZ_CP027669.1"/>
</dbReference>
<evidence type="ECO:0000256" key="4">
    <source>
        <dbReference type="SAM" id="MobiDB-lite"/>
    </source>
</evidence>
<feature type="DNA-binding region" description="H-T-H motif" evidence="3">
    <location>
        <begin position="68"/>
        <end position="87"/>
    </location>
</feature>
<dbReference type="PROSITE" id="PS50977">
    <property type="entry name" value="HTH_TETR_2"/>
    <property type="match status" value="1"/>
</dbReference>
<dbReference type="Gene3D" id="1.10.357.10">
    <property type="entry name" value="Tetracycline Repressor, domain 2"/>
    <property type="match status" value="1"/>
</dbReference>
<protein>
    <submittedName>
        <fullName evidence="6">TetR family transcriptional regulator</fullName>
    </submittedName>
</protein>